<name>A0ABP0A6N5_PIPNA</name>
<evidence type="ECO:0000313" key="3">
    <source>
        <dbReference type="Proteomes" id="UP001314169"/>
    </source>
</evidence>
<dbReference type="EMBL" id="OY882862">
    <property type="protein sequence ID" value="CAK6445904.1"/>
    <property type="molecule type" value="Genomic_DNA"/>
</dbReference>
<feature type="compositionally biased region" description="Polar residues" evidence="1">
    <location>
        <begin position="27"/>
        <end position="36"/>
    </location>
</feature>
<gene>
    <name evidence="2" type="ORF">MPIPNATIZW_LOCUS14210</name>
</gene>
<feature type="region of interest" description="Disordered" evidence="1">
    <location>
        <begin position="140"/>
        <end position="160"/>
    </location>
</feature>
<feature type="compositionally biased region" description="Basic and acidic residues" evidence="1">
    <location>
        <begin position="37"/>
        <end position="47"/>
    </location>
</feature>
<reference evidence="2" key="1">
    <citation type="submission" date="2023-12" db="EMBL/GenBank/DDBJ databases">
        <authorList>
            <person name="Brown T."/>
        </authorList>
    </citation>
    <scope>NUCLEOTIDE SEQUENCE</scope>
</reference>
<feature type="region of interest" description="Disordered" evidence="1">
    <location>
        <begin position="1"/>
        <end position="47"/>
    </location>
</feature>
<protein>
    <submittedName>
        <fullName evidence="2">Uncharacterized protein</fullName>
    </submittedName>
</protein>
<evidence type="ECO:0000313" key="2">
    <source>
        <dbReference type="EMBL" id="CAK6445904.1"/>
    </source>
</evidence>
<proteinExistence type="predicted"/>
<organism evidence="2 3">
    <name type="scientific">Pipistrellus nathusii</name>
    <name type="common">Nathusius' pipistrelle</name>
    <dbReference type="NCBI Taxonomy" id="59473"/>
    <lineage>
        <taxon>Eukaryota</taxon>
        <taxon>Metazoa</taxon>
        <taxon>Chordata</taxon>
        <taxon>Craniata</taxon>
        <taxon>Vertebrata</taxon>
        <taxon>Euteleostomi</taxon>
        <taxon>Mammalia</taxon>
        <taxon>Eutheria</taxon>
        <taxon>Laurasiatheria</taxon>
        <taxon>Chiroptera</taxon>
        <taxon>Yangochiroptera</taxon>
        <taxon>Vespertilionidae</taxon>
        <taxon>Pipistrellus</taxon>
    </lineage>
</organism>
<dbReference type="Proteomes" id="UP001314169">
    <property type="component" value="Chromosome 5"/>
</dbReference>
<evidence type="ECO:0000256" key="1">
    <source>
        <dbReference type="SAM" id="MobiDB-lite"/>
    </source>
</evidence>
<accession>A0ABP0A6N5</accession>
<keyword evidence="3" id="KW-1185">Reference proteome</keyword>
<sequence length="253" mass="27099">MALRRLSTEGFASSPSAHHRTQDDLSFDSSETCLSSDRNEQDKVEASDRTVMRHPLVTIRLPILSTSGLLERWLGLGLGLGLALGQPTQHLSSTPRLLLGHPLLLASWRLLGPRPAFCLSQSTGNSERGREMERAAWATPGKIHPRPEAGQEGAHASSPSGNPALPLATWGMVLAAGLCYLHPQWSGVSFREPAAGEVARSDEGEAVHVRQLGENSCVLVEAEYNWIAPSVDSKKAVLEGAIVPASQGPPQTL</sequence>